<feature type="compositionally biased region" description="Low complexity" evidence="1">
    <location>
        <begin position="649"/>
        <end position="667"/>
    </location>
</feature>
<proteinExistence type="predicted"/>
<keyword evidence="2" id="KW-1133">Transmembrane helix</keyword>
<feature type="transmembrane region" description="Helical" evidence="2">
    <location>
        <begin position="48"/>
        <end position="66"/>
    </location>
</feature>
<organism evidence="4 5">
    <name type="scientific">Microbacterium commune</name>
    <dbReference type="NCBI Taxonomy" id="2762219"/>
    <lineage>
        <taxon>Bacteria</taxon>
        <taxon>Bacillati</taxon>
        <taxon>Actinomycetota</taxon>
        <taxon>Actinomycetes</taxon>
        <taxon>Micrococcales</taxon>
        <taxon>Microbacteriaceae</taxon>
        <taxon>Microbacterium</taxon>
    </lineage>
</organism>
<dbReference type="InterPro" id="IPR002931">
    <property type="entry name" value="Transglutaminase-like"/>
</dbReference>
<gene>
    <name evidence="4" type="ORF">H9633_04365</name>
</gene>
<evidence type="ECO:0000256" key="1">
    <source>
        <dbReference type="SAM" id="MobiDB-lite"/>
    </source>
</evidence>
<dbReference type="Proteomes" id="UP000611521">
    <property type="component" value="Unassembled WGS sequence"/>
</dbReference>
<protein>
    <recommendedName>
        <fullName evidence="3">Transglutaminase-like domain-containing protein</fullName>
    </recommendedName>
</protein>
<keyword evidence="2" id="KW-0472">Membrane</keyword>
<feature type="transmembrane region" description="Helical" evidence="2">
    <location>
        <begin position="20"/>
        <end position="42"/>
    </location>
</feature>
<dbReference type="InterPro" id="IPR052901">
    <property type="entry name" value="Bact_TGase-like"/>
</dbReference>
<accession>A0ABR8W3E7</accession>
<dbReference type="RefSeq" id="WP_191712215.1">
    <property type="nucleotide sequence ID" value="NZ_JACSPX010000001.1"/>
</dbReference>
<reference evidence="4 5" key="1">
    <citation type="submission" date="2020-08" db="EMBL/GenBank/DDBJ databases">
        <title>A Genomic Blueprint of the Chicken Gut Microbiome.</title>
        <authorList>
            <person name="Gilroy R."/>
            <person name="Ravi A."/>
            <person name="Getino M."/>
            <person name="Pursley I."/>
            <person name="Horton D.L."/>
            <person name="Alikhan N.-F."/>
            <person name="Baker D."/>
            <person name="Gharbi K."/>
            <person name="Hall N."/>
            <person name="Watson M."/>
            <person name="Adriaenssens E.M."/>
            <person name="Foster-Nyarko E."/>
            <person name="Jarju S."/>
            <person name="Secka A."/>
            <person name="Antonio M."/>
            <person name="Oren A."/>
            <person name="Chaudhuri R."/>
            <person name="La Ragione R.M."/>
            <person name="Hildebrand F."/>
            <person name="Pallen M.J."/>
        </authorList>
    </citation>
    <scope>NUCLEOTIDE SEQUENCE [LARGE SCALE GENOMIC DNA]</scope>
    <source>
        <strain evidence="4 5">Re1</strain>
    </source>
</reference>
<feature type="transmembrane region" description="Helical" evidence="2">
    <location>
        <begin position="248"/>
        <end position="269"/>
    </location>
</feature>
<keyword evidence="5" id="KW-1185">Reference proteome</keyword>
<evidence type="ECO:0000313" key="5">
    <source>
        <dbReference type="Proteomes" id="UP000611521"/>
    </source>
</evidence>
<comment type="caution">
    <text evidence="4">The sequence shown here is derived from an EMBL/GenBank/DDBJ whole genome shotgun (WGS) entry which is preliminary data.</text>
</comment>
<evidence type="ECO:0000256" key="2">
    <source>
        <dbReference type="SAM" id="Phobius"/>
    </source>
</evidence>
<dbReference type="InterPro" id="IPR038765">
    <property type="entry name" value="Papain-like_cys_pep_sf"/>
</dbReference>
<evidence type="ECO:0000313" key="4">
    <source>
        <dbReference type="EMBL" id="MBD8011527.1"/>
    </source>
</evidence>
<dbReference type="EMBL" id="JACSPX010000001">
    <property type="protein sequence ID" value="MBD8011527.1"/>
    <property type="molecule type" value="Genomic_DNA"/>
</dbReference>
<feature type="transmembrane region" description="Helical" evidence="2">
    <location>
        <begin position="73"/>
        <end position="93"/>
    </location>
</feature>
<dbReference type="Pfam" id="PF01841">
    <property type="entry name" value="Transglut_core"/>
    <property type="match status" value="1"/>
</dbReference>
<dbReference type="PANTHER" id="PTHR42736:SF1">
    <property type="entry name" value="PROTEIN-GLUTAMINE GAMMA-GLUTAMYLTRANSFERASE"/>
    <property type="match status" value="1"/>
</dbReference>
<feature type="domain" description="Transglutaminase-like" evidence="3">
    <location>
        <begin position="532"/>
        <end position="616"/>
    </location>
</feature>
<feature type="transmembrane region" description="Helical" evidence="2">
    <location>
        <begin position="679"/>
        <end position="703"/>
    </location>
</feature>
<dbReference type="SUPFAM" id="SSF54001">
    <property type="entry name" value="Cysteine proteinases"/>
    <property type="match status" value="1"/>
</dbReference>
<feature type="transmembrane region" description="Helical" evidence="2">
    <location>
        <begin position="134"/>
        <end position="154"/>
    </location>
</feature>
<keyword evidence="2" id="KW-0812">Transmembrane</keyword>
<name>A0ABR8W3E7_9MICO</name>
<feature type="region of interest" description="Disordered" evidence="1">
    <location>
        <begin position="632"/>
        <end position="667"/>
    </location>
</feature>
<dbReference type="Gene3D" id="3.10.620.30">
    <property type="match status" value="1"/>
</dbReference>
<sequence>MSRTDAAARPRRRPPRSRALTLWGLGYVLVGVAVTAAGAWPVYESSRAIAVAAVGGLAGIGLGVLVRARRLGPVLGGVAVVSSYLVLAVPLAVPSGLRSAPAFLAGLCDAVLGVVVGWKQILTLAPPLGEYQAVLVPLLVVSLFGAFVATLLALHPGRRAAAAVVVVAAMGVFGTAFGVSAPSPALILGPVTIPAPRELTLGAVLFIASLAWLVGRSRLQRAAALRAVAARGVARRGTPIWPAVRRRLLAGSLVVAALAAGALVAPAAADWSERSVLRDAVDPMVVVREQPSPLASYRSWFAGDRLDETVLSIEGDVGAIDRIRLVTLDRYDGQDFHVSPDARFSRLPRTSAPGQDRAELTITIGDAYRGIWTPVPGELIVAPTFSGPRADALADGFHIDDGGDSAITIAEAPEGGRGLAPGDRYTVLAAAAGGDRDDLSTAQGGPSLLDAEAYSELVDWAQLQEQPRTGAGYLELIDRLRSRGYLSHALLDDAAAAGWIAALGSEGYSFAASYAGHSSARVEEVFAALRRQEAKVGSDAPPEMLVSAVGDDEQFAAAAALLARYWGLESRVVMGARLGTTDEVPGIASCTETCTGASMSAWVEVRAPGAEWVAVDVTPQFAVLPSTITEGEQLPQHPTVPEQPRSEALDPPQAQNDAQADAAPLDQRDPPLLGGFLPALRAIAIGLLALLLLALPLLTLLVAKVVRRRARRTAGDAEIRLVGAWEDLVDLYVDHGVAMPGGGTRVQRAQSSGRPAAEELARLVDAGVFSPHPPADTDASAAWAIVDRERSDIGRGDRRWRRLRTRLRMRSLLERIRPRRTPALSIRSRLLDTLTVAGARRQEEDA</sequence>
<feature type="transmembrane region" description="Helical" evidence="2">
    <location>
        <begin position="161"/>
        <end position="179"/>
    </location>
</feature>
<evidence type="ECO:0000259" key="3">
    <source>
        <dbReference type="Pfam" id="PF01841"/>
    </source>
</evidence>
<feature type="transmembrane region" description="Helical" evidence="2">
    <location>
        <begin position="199"/>
        <end position="215"/>
    </location>
</feature>
<dbReference type="PANTHER" id="PTHR42736">
    <property type="entry name" value="PROTEIN-GLUTAMINE GAMMA-GLUTAMYLTRANSFERASE"/>
    <property type="match status" value="1"/>
</dbReference>